<organism evidence="2 3">
    <name type="scientific">Methylopila musalis</name>
    <dbReference type="NCBI Taxonomy" id="1134781"/>
    <lineage>
        <taxon>Bacteria</taxon>
        <taxon>Pseudomonadati</taxon>
        <taxon>Pseudomonadota</taxon>
        <taxon>Alphaproteobacteria</taxon>
        <taxon>Hyphomicrobiales</taxon>
        <taxon>Methylopilaceae</taxon>
        <taxon>Methylopila</taxon>
    </lineage>
</organism>
<gene>
    <name evidence="2" type="ORF">ACFQ4O_11740</name>
</gene>
<dbReference type="InterPro" id="IPR021417">
    <property type="entry name" value="DUF3060"/>
</dbReference>
<evidence type="ECO:0000313" key="2">
    <source>
        <dbReference type="EMBL" id="MFD1332669.1"/>
    </source>
</evidence>
<dbReference type="Pfam" id="PF11259">
    <property type="entry name" value="DUF3060"/>
    <property type="match status" value="2"/>
</dbReference>
<name>A0ABW3Z8T9_9HYPH</name>
<protein>
    <submittedName>
        <fullName evidence="2">DUF3060 domain-containing protein</fullName>
    </submittedName>
</protein>
<comment type="caution">
    <text evidence="2">The sequence shown here is derived from an EMBL/GenBank/DDBJ whole genome shotgun (WGS) entry which is preliminary data.</text>
</comment>
<dbReference type="Proteomes" id="UP001597171">
    <property type="component" value="Unassembled WGS sequence"/>
</dbReference>
<feature type="signal peptide" evidence="1">
    <location>
        <begin position="1"/>
        <end position="24"/>
    </location>
</feature>
<evidence type="ECO:0000256" key="1">
    <source>
        <dbReference type="SAM" id="SignalP"/>
    </source>
</evidence>
<accession>A0ABW3Z8T9</accession>
<evidence type="ECO:0000313" key="3">
    <source>
        <dbReference type="Proteomes" id="UP001597171"/>
    </source>
</evidence>
<keyword evidence="3" id="KW-1185">Reference proteome</keyword>
<feature type="chain" id="PRO_5046872973" evidence="1">
    <location>
        <begin position="25"/>
        <end position="176"/>
    </location>
</feature>
<dbReference type="RefSeq" id="WP_378775882.1">
    <property type="nucleotide sequence ID" value="NZ_JBHTMX010000110.1"/>
</dbReference>
<keyword evidence="1" id="KW-0732">Signal</keyword>
<proteinExistence type="predicted"/>
<dbReference type="EMBL" id="JBHTMX010000110">
    <property type="protein sequence ID" value="MFD1332669.1"/>
    <property type="molecule type" value="Genomic_DNA"/>
</dbReference>
<sequence>MSGMKRMVLAAGLLAAGPIGIASATAEELKIEGVGISRDLVCAEGDEVGVYGAENEVRVTGPCKSILVHGSKHTVTFETAGALEVFGSENSAKGGEVENLAVSVDQQTVEATLRAKDGAAEAVVAGVQHKVTLTLASASRLTVNGVDNAVSWALAGGAPAPKVSSAGAGNRVSKRG</sequence>
<reference evidence="3" key="1">
    <citation type="journal article" date="2019" name="Int. J. Syst. Evol. Microbiol.">
        <title>The Global Catalogue of Microorganisms (GCM) 10K type strain sequencing project: providing services to taxonomists for standard genome sequencing and annotation.</title>
        <authorList>
            <consortium name="The Broad Institute Genomics Platform"/>
            <consortium name="The Broad Institute Genome Sequencing Center for Infectious Disease"/>
            <person name="Wu L."/>
            <person name="Ma J."/>
        </authorList>
    </citation>
    <scope>NUCLEOTIDE SEQUENCE [LARGE SCALE GENOMIC DNA]</scope>
    <source>
        <strain evidence="3">CCUG 61696</strain>
    </source>
</reference>